<evidence type="ECO:0000256" key="8">
    <source>
        <dbReference type="ARBA" id="ARBA00023204"/>
    </source>
</evidence>
<dbReference type="GO" id="GO:0006260">
    <property type="term" value="P:DNA replication"/>
    <property type="evidence" value="ECO:0007669"/>
    <property type="project" value="UniProtKB-KW"/>
</dbReference>
<evidence type="ECO:0000256" key="3">
    <source>
        <dbReference type="ARBA" id="ARBA00022705"/>
    </source>
</evidence>
<dbReference type="GeneID" id="55613488"/>
<evidence type="ECO:0000256" key="2">
    <source>
        <dbReference type="ARBA" id="ARBA00022598"/>
    </source>
</evidence>
<dbReference type="InterPro" id="IPR010994">
    <property type="entry name" value="RuvA_2-like"/>
</dbReference>
<evidence type="ECO:0000256" key="1">
    <source>
        <dbReference type="ARBA" id="ARBA00012722"/>
    </source>
</evidence>
<evidence type="ECO:0000256" key="6">
    <source>
        <dbReference type="ARBA" id="ARBA00022833"/>
    </source>
</evidence>
<dbReference type="Pfam" id="PF01653">
    <property type="entry name" value="DNA_ligase_aden"/>
    <property type="match status" value="1"/>
</dbReference>
<keyword evidence="6" id="KW-0862">Zinc</keyword>
<dbReference type="GO" id="GO:0046872">
    <property type="term" value="F:metal ion binding"/>
    <property type="evidence" value="ECO:0007669"/>
    <property type="project" value="UniProtKB-KW"/>
</dbReference>
<evidence type="ECO:0000256" key="4">
    <source>
        <dbReference type="ARBA" id="ARBA00022723"/>
    </source>
</evidence>
<dbReference type="InterPro" id="IPR001679">
    <property type="entry name" value="DNA_ligase"/>
</dbReference>
<name>A0A513PWL0_9CAUD</name>
<dbReference type="InterPro" id="IPR012340">
    <property type="entry name" value="NA-bd_OB-fold"/>
</dbReference>
<dbReference type="Gene3D" id="3.40.50.10190">
    <property type="entry name" value="BRCT domain"/>
    <property type="match status" value="1"/>
</dbReference>
<dbReference type="Proteomes" id="UP000320660">
    <property type="component" value="Segment"/>
</dbReference>
<dbReference type="KEGG" id="vg:55613488"/>
<dbReference type="Gene3D" id="1.10.150.20">
    <property type="entry name" value="5' to 3' exonuclease, C-terminal subdomain"/>
    <property type="match status" value="1"/>
</dbReference>
<keyword evidence="8" id="KW-0234">DNA repair</keyword>
<dbReference type="InterPro" id="IPR036420">
    <property type="entry name" value="BRCT_dom_sf"/>
</dbReference>
<evidence type="ECO:0000259" key="10">
    <source>
        <dbReference type="SMART" id="SM00532"/>
    </source>
</evidence>
<keyword evidence="4" id="KW-0479">Metal-binding</keyword>
<dbReference type="EC" id="6.5.1.2" evidence="1"/>
<dbReference type="SUPFAM" id="SSF50249">
    <property type="entry name" value="Nucleic acid-binding proteins"/>
    <property type="match status" value="1"/>
</dbReference>
<dbReference type="SMART" id="SM00532">
    <property type="entry name" value="LIGANc"/>
    <property type="match status" value="1"/>
</dbReference>
<dbReference type="HAMAP" id="MF_01588">
    <property type="entry name" value="DNA_ligase_A"/>
    <property type="match status" value="1"/>
</dbReference>
<dbReference type="Gene3D" id="1.10.287.610">
    <property type="entry name" value="Helix hairpin bin"/>
    <property type="match status" value="1"/>
</dbReference>
<comment type="catalytic activity">
    <reaction evidence="9">
        <text>NAD(+) + (deoxyribonucleotide)n-3'-hydroxyl + 5'-phospho-(deoxyribonucleotide)m = (deoxyribonucleotide)n+m + AMP + beta-nicotinamide D-nucleotide.</text>
        <dbReference type="EC" id="6.5.1.2"/>
    </reaction>
</comment>
<dbReference type="InterPro" id="IPR004150">
    <property type="entry name" value="NAD_DNA_ligase_OB"/>
</dbReference>
<evidence type="ECO:0000256" key="9">
    <source>
        <dbReference type="ARBA" id="ARBA00034005"/>
    </source>
</evidence>
<evidence type="ECO:0000256" key="5">
    <source>
        <dbReference type="ARBA" id="ARBA00022763"/>
    </source>
</evidence>
<evidence type="ECO:0000313" key="11">
    <source>
        <dbReference type="EMBL" id="QAU04275.1"/>
    </source>
</evidence>
<dbReference type="SUPFAM" id="SSF47781">
    <property type="entry name" value="RuvA domain 2-like"/>
    <property type="match status" value="1"/>
</dbReference>
<protein>
    <recommendedName>
        <fullName evidence="1">DNA ligase (NAD(+))</fullName>
        <ecNumber evidence="1">6.5.1.2</ecNumber>
    </recommendedName>
</protein>
<dbReference type="Pfam" id="PF00533">
    <property type="entry name" value="BRCT"/>
    <property type="match status" value="1"/>
</dbReference>
<keyword evidence="5" id="KW-0227">DNA damage</keyword>
<dbReference type="SUPFAM" id="SSF52113">
    <property type="entry name" value="BRCT domain"/>
    <property type="match status" value="1"/>
</dbReference>
<keyword evidence="2 11" id="KW-0436">Ligase</keyword>
<organism evidence="11 12">
    <name type="scientific">Vibrio phage 2 TSL-2019</name>
    <dbReference type="NCBI Taxonomy" id="2508172"/>
    <lineage>
        <taxon>Viruses</taxon>
        <taxon>Duplodnaviria</taxon>
        <taxon>Heunggongvirae</taxon>
        <taxon>Uroviricota</taxon>
        <taxon>Caudoviricetes</taxon>
        <taxon>Chimalliviridae</taxon>
        <taxon>Gorgonvirinae</taxon>
        <taxon>Aphroditevirus</taxon>
        <taxon>Aphroditevirus av2TSL2019</taxon>
    </lineage>
</organism>
<keyword evidence="7" id="KW-0520">NAD</keyword>
<dbReference type="Gene3D" id="2.40.50.140">
    <property type="entry name" value="Nucleic acid-binding proteins"/>
    <property type="match status" value="1"/>
</dbReference>
<feature type="domain" description="NAD-dependent DNA ligase N-terminal" evidence="10">
    <location>
        <begin position="3"/>
        <end position="433"/>
    </location>
</feature>
<dbReference type="SUPFAM" id="SSF56091">
    <property type="entry name" value="DNA ligase/mRNA capping enzyme, catalytic domain"/>
    <property type="match status" value="1"/>
</dbReference>
<dbReference type="RefSeq" id="YP_009843222.1">
    <property type="nucleotide sequence ID" value="NC_048747.1"/>
</dbReference>
<keyword evidence="12" id="KW-1185">Reference proteome</keyword>
<evidence type="ECO:0000313" key="12">
    <source>
        <dbReference type="Proteomes" id="UP000320660"/>
    </source>
</evidence>
<reference evidence="11 12" key="1">
    <citation type="submission" date="2019-01" db="EMBL/GenBank/DDBJ databases">
        <authorList>
            <person name="Le T.S."/>
            <person name="Kurtboke I."/>
        </authorList>
    </citation>
    <scope>NUCLEOTIDE SEQUENCE [LARGE SCALE GENOMIC DNA]</scope>
</reference>
<dbReference type="InterPro" id="IPR001357">
    <property type="entry name" value="BRCT_dom"/>
</dbReference>
<evidence type="ECO:0000256" key="7">
    <source>
        <dbReference type="ARBA" id="ARBA00023027"/>
    </source>
</evidence>
<dbReference type="NCBIfam" id="NF005932">
    <property type="entry name" value="PRK07956.1"/>
    <property type="match status" value="1"/>
</dbReference>
<proteinExistence type="inferred from homology"/>
<dbReference type="InterPro" id="IPR013839">
    <property type="entry name" value="DNAligase_adenylation"/>
</dbReference>
<dbReference type="Gene3D" id="3.30.470.30">
    <property type="entry name" value="DNA ligase/mRNA capping enzyme"/>
    <property type="match status" value="1"/>
</dbReference>
<dbReference type="InterPro" id="IPR013840">
    <property type="entry name" value="DNAligase_N"/>
</dbReference>
<dbReference type="Pfam" id="PF12826">
    <property type="entry name" value="HHH_2"/>
    <property type="match status" value="1"/>
</dbReference>
<dbReference type="PIRSF" id="PIRSF001604">
    <property type="entry name" value="LigA"/>
    <property type="match status" value="1"/>
</dbReference>
<keyword evidence="3" id="KW-0235">DNA replication</keyword>
<accession>A0A513PWL0</accession>
<dbReference type="GO" id="GO:0003911">
    <property type="term" value="F:DNA ligase (NAD+) activity"/>
    <property type="evidence" value="ECO:0007669"/>
    <property type="project" value="UniProtKB-EC"/>
</dbReference>
<dbReference type="InterPro" id="IPR041663">
    <property type="entry name" value="DisA/LigA_HHH"/>
</dbReference>
<dbReference type="Pfam" id="PF03120">
    <property type="entry name" value="OB_DNA_ligase"/>
    <property type="match status" value="1"/>
</dbReference>
<dbReference type="GO" id="GO:0006281">
    <property type="term" value="P:DNA repair"/>
    <property type="evidence" value="ECO:0007669"/>
    <property type="project" value="UniProtKB-KW"/>
</dbReference>
<sequence length="654" mass="73455">MSLFKTRLETLVKQIRYHAGVYYREDRSEISDADYDLLVQEYNQIVNEHPELLTEETDVFKGKAVPIDTTGTEFQKVPHEPPMLSLDNVFTPEAYEEWKAKLPEQDQDDIALEWKFDGIALRLVYEDGKLSQLLTRGTGLIGEDVTENVDNYANIPEELPEDFTEGKKIIIDGEGVIETKLFEELNDLVPTPYVTPRHAASGITRNRSLKELVKGSLTFVAHSFPRAIKSGYDDTMMALRKLGFSTSQDYRVDGITVERPTHLPFAVDGIVAKVRNHERRKELGETNHHPRWATAYKFPTLFESPKLEDVIWETGRTGTITPVATFSPVPIAGVTVRRATLHNYRTFQREAEGLRVGSIIKVGMAGDIIPQFFEVEKVGKGRQCKPPKNCPACDEPLRYEGGDQEQIFLTCTNHAKCPAQTLGRLYNFGSTHAMNIRGLGPASISRFNQLGLLNTFVDFFHLRDLTQNTPLSKNELKLLDEIDKCRKTSFARFITALGINGVGKGTARDLAAHIKSKEEFIQFMEDSDGLMEIPDIGWGIAMNVASYVKENRATIETLLELLEFEVTEVPDTLIPIVVTGKFPIRRKAIEEGLLTHGFDVGDRVTSKTKAVVLGEFPTKHKETTANELGIPVLNISVHPELTVSDILKELQGRL</sequence>
<dbReference type="EMBL" id="MK368614">
    <property type="protein sequence ID" value="QAU04275.1"/>
    <property type="molecule type" value="Genomic_DNA"/>
</dbReference>